<feature type="chain" id="PRO_5029731618" evidence="2">
    <location>
        <begin position="21"/>
        <end position="363"/>
    </location>
</feature>
<feature type="signal peptide" evidence="2">
    <location>
        <begin position="1"/>
        <end position="20"/>
    </location>
</feature>
<evidence type="ECO:0000256" key="1">
    <source>
        <dbReference type="SAM" id="Coils"/>
    </source>
</evidence>
<dbReference type="Proteomes" id="UP000570595">
    <property type="component" value="Unassembled WGS sequence"/>
</dbReference>
<evidence type="ECO:0000313" key="3">
    <source>
        <dbReference type="EMBL" id="KAF4660107.1"/>
    </source>
</evidence>
<accession>A0A7J6LLI8</accession>
<comment type="caution">
    <text evidence="3">The sequence shown here is derived from an EMBL/GenBank/DDBJ whole genome shotgun (WGS) entry which is preliminary data.</text>
</comment>
<name>A0A7J6LLI8_PEROL</name>
<dbReference type="OrthoDB" id="10346644at2759"/>
<keyword evidence="2" id="KW-0732">Signal</keyword>
<keyword evidence="1" id="KW-0175">Coiled coil</keyword>
<dbReference type="AlphaFoldDB" id="A0A7J6LLI8"/>
<sequence length="363" mass="41321">MVISARSVSLLMLTLTTTMALQSSKRKRPRVDERHREEDPLAERLGHLESQMSELIGGMSTLKSIVSKQGDAMNRLAKFTRDVLIFDSSCDIEYFDSYFSYDRTDDALARVMISFARLLLWISALSSTLGLQSNKRKRARTSEAHQEVGNDVEKRLDRLETQISWLINEISSLKSQRWEQNYKMSKRADEISELKDGVSKQTDLISDIIDFTRQIESTSHVCKIRYSDTTWSMEDRSLDGGGYSIYWGGLELNSKAISYWVNGDSVSLEIIGNGKIGVIGGDADQIGRFFSEVLPFTHLLNRVAEGFQNGMTYYQCLLLRTYIHWHPPNGYNGGRNWIKKFLDVNVNKALALMEQHGGIVTNF</sequence>
<dbReference type="EMBL" id="JABAHT010000243">
    <property type="protein sequence ID" value="KAF4660107.1"/>
    <property type="molecule type" value="Genomic_DNA"/>
</dbReference>
<proteinExistence type="predicted"/>
<protein>
    <submittedName>
        <fullName evidence="3">Uncharacterized protein</fullName>
    </submittedName>
</protein>
<reference evidence="3 4" key="1">
    <citation type="submission" date="2020-04" db="EMBL/GenBank/DDBJ databases">
        <title>Perkinsus olseni comparative genomics.</title>
        <authorList>
            <person name="Bogema D.R."/>
        </authorList>
    </citation>
    <scope>NUCLEOTIDE SEQUENCE [LARGE SCALE GENOMIC DNA]</scope>
    <source>
        <strain evidence="3">ATCC PRA-179</strain>
    </source>
</reference>
<evidence type="ECO:0000256" key="2">
    <source>
        <dbReference type="SAM" id="SignalP"/>
    </source>
</evidence>
<gene>
    <name evidence="3" type="ORF">FOZ61_004245</name>
</gene>
<organism evidence="3 4">
    <name type="scientific">Perkinsus olseni</name>
    <name type="common">Perkinsus atlanticus</name>
    <dbReference type="NCBI Taxonomy" id="32597"/>
    <lineage>
        <taxon>Eukaryota</taxon>
        <taxon>Sar</taxon>
        <taxon>Alveolata</taxon>
        <taxon>Perkinsozoa</taxon>
        <taxon>Perkinsea</taxon>
        <taxon>Perkinsida</taxon>
        <taxon>Perkinsidae</taxon>
        <taxon>Perkinsus</taxon>
    </lineage>
</organism>
<feature type="coiled-coil region" evidence="1">
    <location>
        <begin position="142"/>
        <end position="176"/>
    </location>
</feature>
<evidence type="ECO:0000313" key="4">
    <source>
        <dbReference type="Proteomes" id="UP000570595"/>
    </source>
</evidence>